<dbReference type="SUPFAM" id="SSF51735">
    <property type="entry name" value="NAD(P)-binding Rossmann-fold domains"/>
    <property type="match status" value="1"/>
</dbReference>
<accession>A0A0D1YMI2</accession>
<evidence type="ECO:0000256" key="4">
    <source>
        <dbReference type="RuleBase" id="RU000363"/>
    </source>
</evidence>
<dbReference type="FunFam" id="3.40.50.720:FF:000084">
    <property type="entry name" value="Short-chain dehydrogenase reductase"/>
    <property type="match status" value="1"/>
</dbReference>
<evidence type="ECO:0000256" key="1">
    <source>
        <dbReference type="ARBA" id="ARBA00006484"/>
    </source>
</evidence>
<evidence type="ECO:0008006" key="7">
    <source>
        <dbReference type="Google" id="ProtNLM"/>
    </source>
</evidence>
<dbReference type="InterPro" id="IPR002347">
    <property type="entry name" value="SDR_fam"/>
</dbReference>
<dbReference type="PANTHER" id="PTHR43618:SF8">
    <property type="entry name" value="7ALPHA-HYDROXYSTEROID DEHYDROGENASE"/>
    <property type="match status" value="1"/>
</dbReference>
<sequence>MTSTADLRVPTLYNFTNHVVLVTGGGSGLGEMAAQGFVQNGAKVFIASRKESELKKASDRLNQLGPGKCEYIVADLKDRAGCDALVKEVKKRTDRLTVLVNNTGVTWGAAYDDFPESGWDKVMALNVKSIFYMTAGLHDLLLKDTSADMPSRVINIASMAGIMTSDVTAGDDGGLAAPGTGTYSYGPSKAAAIHLTKLQASKLAPLNVMVNCVCPGVFPSRMTNFGIQKYMDTLLERQPTGRVGKPSDLAGIILFLSSVASAHMAGNVIEVDGGSTLTGWRVKRKSGSKI</sequence>
<dbReference type="EMBL" id="KN846952">
    <property type="protein sequence ID" value="KIV82303.1"/>
    <property type="molecule type" value="Genomic_DNA"/>
</dbReference>
<name>A0A0D1YMI2_9EURO</name>
<dbReference type="Pfam" id="PF00106">
    <property type="entry name" value="adh_short"/>
    <property type="match status" value="1"/>
</dbReference>
<comment type="similarity">
    <text evidence="1 4">Belongs to the short-chain dehydrogenases/reductases (SDR) family.</text>
</comment>
<evidence type="ECO:0000313" key="5">
    <source>
        <dbReference type="EMBL" id="KIV82304.1"/>
    </source>
</evidence>
<dbReference type="Gene3D" id="3.40.50.720">
    <property type="entry name" value="NAD(P)-binding Rossmann-like Domain"/>
    <property type="match status" value="1"/>
</dbReference>
<dbReference type="PANTHER" id="PTHR43618">
    <property type="entry name" value="7-ALPHA-HYDROXYSTEROID DEHYDROGENASE"/>
    <property type="match status" value="1"/>
</dbReference>
<evidence type="ECO:0000313" key="6">
    <source>
        <dbReference type="Proteomes" id="UP000053599"/>
    </source>
</evidence>
<dbReference type="STRING" id="1016849.A0A0D1YMI2"/>
<dbReference type="EMBL" id="KN846952">
    <property type="protein sequence ID" value="KIV82304.1"/>
    <property type="molecule type" value="Genomic_DNA"/>
</dbReference>
<dbReference type="AlphaFoldDB" id="A0A0D1YMI2"/>
<organism evidence="5 6">
    <name type="scientific">Exophiala sideris</name>
    <dbReference type="NCBI Taxonomy" id="1016849"/>
    <lineage>
        <taxon>Eukaryota</taxon>
        <taxon>Fungi</taxon>
        <taxon>Dikarya</taxon>
        <taxon>Ascomycota</taxon>
        <taxon>Pezizomycotina</taxon>
        <taxon>Eurotiomycetes</taxon>
        <taxon>Chaetothyriomycetidae</taxon>
        <taxon>Chaetothyriales</taxon>
        <taxon>Herpotrichiellaceae</taxon>
        <taxon>Exophiala</taxon>
    </lineage>
</organism>
<evidence type="ECO:0000256" key="2">
    <source>
        <dbReference type="ARBA" id="ARBA00022857"/>
    </source>
</evidence>
<dbReference type="GO" id="GO:0016491">
    <property type="term" value="F:oxidoreductase activity"/>
    <property type="evidence" value="ECO:0007669"/>
    <property type="project" value="UniProtKB-KW"/>
</dbReference>
<evidence type="ECO:0000256" key="3">
    <source>
        <dbReference type="ARBA" id="ARBA00023002"/>
    </source>
</evidence>
<dbReference type="InterPro" id="IPR036291">
    <property type="entry name" value="NAD(P)-bd_dom_sf"/>
</dbReference>
<protein>
    <recommendedName>
        <fullName evidence="7">3-oxoacyl-reductase</fullName>
    </recommendedName>
</protein>
<dbReference type="HOGENOM" id="CLU_010194_1_1_1"/>
<dbReference type="InterPro" id="IPR052178">
    <property type="entry name" value="Sec_Metab_Biosynth_SDR"/>
</dbReference>
<keyword evidence="3" id="KW-0560">Oxidoreductase</keyword>
<keyword evidence="2" id="KW-0521">NADP</keyword>
<dbReference type="OrthoDB" id="294295at2759"/>
<dbReference type="PRINTS" id="PR00081">
    <property type="entry name" value="GDHRDH"/>
</dbReference>
<dbReference type="Proteomes" id="UP000053599">
    <property type="component" value="Unassembled WGS sequence"/>
</dbReference>
<dbReference type="PRINTS" id="PR00080">
    <property type="entry name" value="SDRFAMILY"/>
</dbReference>
<proteinExistence type="inferred from homology"/>
<reference evidence="5 6" key="1">
    <citation type="submission" date="2015-01" db="EMBL/GenBank/DDBJ databases">
        <title>The Genome Sequence of Exophiala sideris CBS121828.</title>
        <authorList>
            <consortium name="The Broad Institute Genomics Platform"/>
            <person name="Cuomo C."/>
            <person name="de Hoog S."/>
            <person name="Gorbushina A."/>
            <person name="Stielow B."/>
            <person name="Teixiera M."/>
            <person name="Abouelleil A."/>
            <person name="Chapman S.B."/>
            <person name="Priest M."/>
            <person name="Young S.K."/>
            <person name="Wortman J."/>
            <person name="Nusbaum C."/>
            <person name="Birren B."/>
        </authorList>
    </citation>
    <scope>NUCLEOTIDE SEQUENCE [LARGE SCALE GENOMIC DNA]</scope>
    <source>
        <strain evidence="5 6">CBS 121828</strain>
    </source>
</reference>
<gene>
    <name evidence="5" type="ORF">PV11_04424</name>
</gene>